<protein>
    <submittedName>
        <fullName evidence="1">Uncharacterized protein</fullName>
    </submittedName>
</protein>
<evidence type="ECO:0000313" key="1">
    <source>
        <dbReference type="EMBL" id="SDU36812.1"/>
    </source>
</evidence>
<organism evidence="1 2">
    <name type="scientific">Desulfobacula phenolica</name>
    <dbReference type="NCBI Taxonomy" id="90732"/>
    <lineage>
        <taxon>Bacteria</taxon>
        <taxon>Pseudomonadati</taxon>
        <taxon>Thermodesulfobacteriota</taxon>
        <taxon>Desulfobacteria</taxon>
        <taxon>Desulfobacterales</taxon>
        <taxon>Desulfobacteraceae</taxon>
        <taxon>Desulfobacula</taxon>
    </lineage>
</organism>
<accession>A0A1H2HY26</accession>
<dbReference type="AlphaFoldDB" id="A0A1H2HY26"/>
<sequence>MPEKKSSFNDCFLLRKKTDTTGFYGKSAIQKAYFIGAYAKAVINHSFYSPVSKENTTFKNWLSSQIINYRNLDRIFEMAFRYEQKLKLRIRNDSEVRKLAHEIPESKSRGISSSKIAYAFVAGFDDYGKFSKAEQAKEDEEKNKGEKDE</sequence>
<evidence type="ECO:0000313" key="2">
    <source>
        <dbReference type="Proteomes" id="UP000199608"/>
    </source>
</evidence>
<name>A0A1H2HY26_9BACT</name>
<keyword evidence="2" id="KW-1185">Reference proteome</keyword>
<dbReference type="EMBL" id="FNLL01000007">
    <property type="protein sequence ID" value="SDU36812.1"/>
    <property type="molecule type" value="Genomic_DNA"/>
</dbReference>
<dbReference type="Proteomes" id="UP000199608">
    <property type="component" value="Unassembled WGS sequence"/>
</dbReference>
<gene>
    <name evidence="1" type="ORF">SAMN04487931_107117</name>
</gene>
<proteinExistence type="predicted"/>
<dbReference type="RefSeq" id="WP_092234851.1">
    <property type="nucleotide sequence ID" value="NZ_FNLL01000007.1"/>
</dbReference>
<reference evidence="2" key="1">
    <citation type="submission" date="2016-10" db="EMBL/GenBank/DDBJ databases">
        <authorList>
            <person name="Varghese N."/>
            <person name="Submissions S."/>
        </authorList>
    </citation>
    <scope>NUCLEOTIDE SEQUENCE [LARGE SCALE GENOMIC DNA]</scope>
    <source>
        <strain evidence="2">DSM 3384</strain>
    </source>
</reference>